<organism evidence="2 3">
    <name type="scientific">Thermocatellispora tengchongensis</name>
    <dbReference type="NCBI Taxonomy" id="1073253"/>
    <lineage>
        <taxon>Bacteria</taxon>
        <taxon>Bacillati</taxon>
        <taxon>Actinomycetota</taxon>
        <taxon>Actinomycetes</taxon>
        <taxon>Streptosporangiales</taxon>
        <taxon>Streptosporangiaceae</taxon>
        <taxon>Thermocatellispora</taxon>
    </lineage>
</organism>
<dbReference type="InterPro" id="IPR002560">
    <property type="entry name" value="Transposase_DDE"/>
</dbReference>
<dbReference type="Pfam" id="PF01610">
    <property type="entry name" value="DDE_Tnp_ISL3"/>
    <property type="match status" value="1"/>
</dbReference>
<dbReference type="PANTHER" id="PTHR33498:SF1">
    <property type="entry name" value="TRANSPOSASE FOR INSERTION SEQUENCE ELEMENT IS1557"/>
    <property type="match status" value="1"/>
</dbReference>
<accession>A0A840P4M8</accession>
<name>A0A840P4M8_9ACTN</name>
<dbReference type="Proteomes" id="UP000578449">
    <property type="component" value="Unassembled WGS sequence"/>
</dbReference>
<feature type="domain" description="Transposase IS204/IS1001/IS1096/IS1165 DDE" evidence="1">
    <location>
        <begin position="16"/>
        <end position="91"/>
    </location>
</feature>
<proteinExistence type="predicted"/>
<comment type="caution">
    <text evidence="2">The sequence shown here is derived from an EMBL/GenBank/DDBJ whole genome shotgun (WGS) entry which is preliminary data.</text>
</comment>
<evidence type="ECO:0000313" key="2">
    <source>
        <dbReference type="EMBL" id="MBB5136254.1"/>
    </source>
</evidence>
<gene>
    <name evidence="2" type="ORF">HNP84_005998</name>
</gene>
<reference evidence="2 3" key="1">
    <citation type="submission" date="2020-08" db="EMBL/GenBank/DDBJ databases">
        <title>Genomic Encyclopedia of Type Strains, Phase IV (KMG-IV): sequencing the most valuable type-strain genomes for metagenomic binning, comparative biology and taxonomic classification.</title>
        <authorList>
            <person name="Goeker M."/>
        </authorList>
    </citation>
    <scope>NUCLEOTIDE SEQUENCE [LARGE SCALE GENOMIC DNA]</scope>
    <source>
        <strain evidence="2 3">DSM 45615</strain>
    </source>
</reference>
<dbReference type="EMBL" id="JACHGN010000013">
    <property type="protein sequence ID" value="MBB5136254.1"/>
    <property type="molecule type" value="Genomic_DNA"/>
</dbReference>
<keyword evidence="3" id="KW-1185">Reference proteome</keyword>
<dbReference type="PANTHER" id="PTHR33498">
    <property type="entry name" value="TRANSPOSASE FOR INSERTION SEQUENCE ELEMENT IS1557"/>
    <property type="match status" value="1"/>
</dbReference>
<evidence type="ECO:0000313" key="3">
    <source>
        <dbReference type="Proteomes" id="UP000578449"/>
    </source>
</evidence>
<dbReference type="AlphaFoldDB" id="A0A840P4M8"/>
<dbReference type="RefSeq" id="WP_386013148.1">
    <property type="nucleotide sequence ID" value="NZ_JBHTGG010000001.1"/>
</dbReference>
<evidence type="ECO:0000259" key="1">
    <source>
        <dbReference type="Pfam" id="PF01610"/>
    </source>
</evidence>
<dbReference type="InterPro" id="IPR047951">
    <property type="entry name" value="Transpos_ISL3"/>
</dbReference>
<protein>
    <submittedName>
        <fullName evidence="2">Transposase</fullName>
    </submittedName>
</protein>
<sequence>MAALRDHVRDFARMMLDRQGDKLERWMTAVEADDLPELRSFITGLRHDLDAARAGLSLPYSSGPVEGHVNRIKMLKRQMYGRAKPDLLRKRVLLAD</sequence>